<dbReference type="EMBL" id="CP020660">
    <property type="protein sequence ID" value="ATF09093.1"/>
    <property type="molecule type" value="Genomic_DNA"/>
</dbReference>
<protein>
    <submittedName>
        <fullName evidence="1">Uncharacterized protein</fullName>
    </submittedName>
</protein>
<dbReference type="Proteomes" id="UP000218160">
    <property type="component" value="Chromosome 1"/>
</dbReference>
<dbReference type="AlphaFoldDB" id="A0A291B7X0"/>
<keyword evidence="2" id="KW-1185">Reference proteome</keyword>
<accession>A0A291B7X0</accession>
<gene>
    <name evidence="1" type="ORF">BTN50_0566</name>
</gene>
<proteinExistence type="predicted"/>
<name>A0A291B7X0_9GAMM</name>
<evidence type="ECO:0000313" key="2">
    <source>
        <dbReference type="Proteomes" id="UP000218160"/>
    </source>
</evidence>
<dbReference type="KEGG" id="elux:BTN50_0566"/>
<sequence>MVLISIKKRGMITMNVPYKRQQCLESKNFQTDIELQGS</sequence>
<reference evidence="2" key="1">
    <citation type="submission" date="2017-04" db="EMBL/GenBank/DDBJ databases">
        <title>Genome evolution of the luminous symbionts of deep sea anglerfish.</title>
        <authorList>
            <person name="Hendry T.A."/>
        </authorList>
    </citation>
    <scope>NUCLEOTIDE SEQUENCE [LARGE SCALE GENOMIC DNA]</scope>
</reference>
<organism evidence="1 2">
    <name type="scientific">Candidatus Enterovibrio altilux</name>
    <dbReference type="NCBI Taxonomy" id="1927128"/>
    <lineage>
        <taxon>Bacteria</taxon>
        <taxon>Pseudomonadati</taxon>
        <taxon>Pseudomonadota</taxon>
        <taxon>Gammaproteobacteria</taxon>
        <taxon>Vibrionales</taxon>
        <taxon>Vibrionaceae</taxon>
        <taxon>Enterovibrio</taxon>
    </lineage>
</organism>
<evidence type="ECO:0000313" key="1">
    <source>
        <dbReference type="EMBL" id="ATF09093.1"/>
    </source>
</evidence>